<evidence type="ECO:0000313" key="6">
    <source>
        <dbReference type="EMBL" id="OAD64552.1"/>
    </source>
</evidence>
<evidence type="ECO:0000313" key="8">
    <source>
        <dbReference type="Proteomes" id="UP001275867"/>
    </source>
</evidence>
<reference evidence="6 7" key="1">
    <citation type="submission" date="2016-05" db="EMBL/GenBank/DDBJ databases">
        <title>Draft genome sequence of Pediococcus parvulus 2.6, a probiotic beta-glucan producer strain.</title>
        <authorList>
            <person name="Mohedano M.L."/>
            <person name="Perez-Ramos A."/>
            <person name="Duenas M.T."/>
            <person name="Lamontanara A."/>
            <person name="Orru L."/>
            <person name="Spano G."/>
            <person name="Capozzi V."/>
            <person name="Lopez P."/>
        </authorList>
    </citation>
    <scope>NUCLEOTIDE SEQUENCE [LARGE SCALE GENOMIC DNA]</scope>
    <source>
        <strain evidence="6 7">2.6</strain>
    </source>
</reference>
<dbReference type="InterPro" id="IPR002059">
    <property type="entry name" value="CSP_DNA-bd"/>
</dbReference>
<comment type="caution">
    <text evidence="5">The sequence shown here is derived from an EMBL/GenBank/DDBJ whole genome shotgun (WGS) entry which is preliminary data.</text>
</comment>
<gene>
    <name evidence="6" type="ORF">A7K95_04250</name>
    <name evidence="5" type="ORF">GA842_05545</name>
</gene>
<dbReference type="RefSeq" id="WP_057783916.1">
    <property type="nucleotide sequence ID" value="NZ_BJWE01000015.1"/>
</dbReference>
<dbReference type="PRINTS" id="PR00050">
    <property type="entry name" value="COLDSHOCK"/>
</dbReference>
<dbReference type="AlphaFoldDB" id="A0A176TLU2"/>
<dbReference type="InterPro" id="IPR012340">
    <property type="entry name" value="NA-bd_OB-fold"/>
</dbReference>
<dbReference type="SMART" id="SM00357">
    <property type="entry name" value="CSP"/>
    <property type="match status" value="1"/>
</dbReference>
<accession>A0A176TLU2</accession>
<dbReference type="SUPFAM" id="SSF50249">
    <property type="entry name" value="Nucleic acid-binding proteins"/>
    <property type="match status" value="1"/>
</dbReference>
<dbReference type="PROSITE" id="PS51857">
    <property type="entry name" value="CSD_2"/>
    <property type="match status" value="1"/>
</dbReference>
<dbReference type="GO" id="GO:0005737">
    <property type="term" value="C:cytoplasm"/>
    <property type="evidence" value="ECO:0007669"/>
    <property type="project" value="UniProtKB-SubCell"/>
</dbReference>
<keyword evidence="7" id="KW-1185">Reference proteome</keyword>
<dbReference type="InterPro" id="IPR050181">
    <property type="entry name" value="Cold_shock_domain"/>
</dbReference>
<dbReference type="PIRSF" id="PIRSF002599">
    <property type="entry name" value="Cold_shock_A"/>
    <property type="match status" value="1"/>
</dbReference>
<dbReference type="GO" id="GO:0003676">
    <property type="term" value="F:nucleic acid binding"/>
    <property type="evidence" value="ECO:0007669"/>
    <property type="project" value="InterPro"/>
</dbReference>
<evidence type="ECO:0000313" key="5">
    <source>
        <dbReference type="EMBL" id="MDV7694360.1"/>
    </source>
</evidence>
<dbReference type="Proteomes" id="UP001275867">
    <property type="component" value="Unassembled WGS sequence"/>
</dbReference>
<dbReference type="Pfam" id="PF00313">
    <property type="entry name" value="CSD"/>
    <property type="match status" value="1"/>
</dbReference>
<dbReference type="InterPro" id="IPR011129">
    <property type="entry name" value="CSD"/>
</dbReference>
<dbReference type="PROSITE" id="PS00352">
    <property type="entry name" value="CSD_1"/>
    <property type="match status" value="1"/>
</dbReference>
<comment type="subcellular location">
    <subcellularLocation>
        <location evidence="1 3">Cytoplasm</location>
    </subcellularLocation>
</comment>
<evidence type="ECO:0000256" key="3">
    <source>
        <dbReference type="RuleBase" id="RU000408"/>
    </source>
</evidence>
<keyword evidence="2" id="KW-0963">Cytoplasm</keyword>
<dbReference type="EMBL" id="LXND01000031">
    <property type="protein sequence ID" value="OAD64552.1"/>
    <property type="molecule type" value="Genomic_DNA"/>
</dbReference>
<feature type="domain" description="CSD" evidence="4">
    <location>
        <begin position="1"/>
        <end position="65"/>
    </location>
</feature>
<dbReference type="CDD" id="cd04458">
    <property type="entry name" value="CSP_CDS"/>
    <property type="match status" value="1"/>
</dbReference>
<dbReference type="EMBL" id="WERX01000015">
    <property type="protein sequence ID" value="MDV7694360.1"/>
    <property type="molecule type" value="Genomic_DNA"/>
</dbReference>
<evidence type="ECO:0000256" key="2">
    <source>
        <dbReference type="ARBA" id="ARBA00022490"/>
    </source>
</evidence>
<dbReference type="Proteomes" id="UP000077280">
    <property type="component" value="Unassembled WGS sequence"/>
</dbReference>
<protein>
    <submittedName>
        <fullName evidence="5">Cold-shock protein</fullName>
    </submittedName>
</protein>
<organism evidence="5 8">
    <name type="scientific">Pediococcus parvulus</name>
    <dbReference type="NCBI Taxonomy" id="54062"/>
    <lineage>
        <taxon>Bacteria</taxon>
        <taxon>Bacillati</taxon>
        <taxon>Bacillota</taxon>
        <taxon>Bacilli</taxon>
        <taxon>Lactobacillales</taxon>
        <taxon>Lactobacillaceae</taxon>
        <taxon>Pediococcus</taxon>
    </lineage>
</organism>
<evidence type="ECO:0000256" key="1">
    <source>
        <dbReference type="ARBA" id="ARBA00004496"/>
    </source>
</evidence>
<dbReference type="OrthoDB" id="9805039at2"/>
<dbReference type="InterPro" id="IPR019844">
    <property type="entry name" value="CSD_CS"/>
</dbReference>
<proteinExistence type="predicted"/>
<name>A0A176TLU2_9LACO</name>
<sequence>MEHGVVKSFDKDKGFGFIILDDGTEVFVHYSAIEGEGFRILHEGDEVNLLVVQGAKGLQAVKVSLVTDNTPSETPDQAKDESTK</sequence>
<evidence type="ECO:0000313" key="7">
    <source>
        <dbReference type="Proteomes" id="UP000077280"/>
    </source>
</evidence>
<dbReference type="Gene3D" id="2.40.50.140">
    <property type="entry name" value="Nucleic acid-binding proteins"/>
    <property type="match status" value="1"/>
</dbReference>
<dbReference type="PANTHER" id="PTHR11544">
    <property type="entry name" value="COLD SHOCK DOMAIN CONTAINING PROTEINS"/>
    <property type="match status" value="1"/>
</dbReference>
<reference evidence="5" key="2">
    <citation type="submission" date="2019-10" db="EMBL/GenBank/DDBJ databases">
        <title>Malate fermentation in French cider.</title>
        <authorList>
            <person name="Cousin F.J."/>
            <person name="Medina Fernandez S."/>
            <person name="Misery B."/>
            <person name="Laplace J.-M."/>
            <person name="Cretenet M."/>
        </authorList>
    </citation>
    <scope>NUCLEOTIDE SEQUENCE</scope>
    <source>
        <strain evidence="5">UCMA15901</strain>
    </source>
</reference>
<dbReference type="InterPro" id="IPR012156">
    <property type="entry name" value="Cold_shock_CspA"/>
</dbReference>
<evidence type="ECO:0000259" key="4">
    <source>
        <dbReference type="PROSITE" id="PS51857"/>
    </source>
</evidence>